<keyword evidence="3" id="KW-1185">Reference proteome</keyword>
<sequence>REIVSLARKFVIKNSEQYIIVASATKVNKKNSSDEFSAELVPLNTSHLIFNVTVIHDLNTIVTMVEATDIDYLRQEINYNTTKNPNQAIPQSLSNLNKIANEINASPEQKNKKNVANNLDTNFTFIPNENNESIFVKKEEKNLYTNSKPNKEIKNNQTSNKMYQNDNDNPKEKEKNETLTTNKK</sequence>
<feature type="region of interest" description="Disordered" evidence="1">
    <location>
        <begin position="144"/>
        <end position="184"/>
    </location>
</feature>
<evidence type="ECO:0000313" key="3">
    <source>
        <dbReference type="Proteomes" id="UP000789901"/>
    </source>
</evidence>
<reference evidence="2 3" key="1">
    <citation type="submission" date="2021-06" db="EMBL/GenBank/DDBJ databases">
        <authorList>
            <person name="Kallberg Y."/>
            <person name="Tangrot J."/>
            <person name="Rosling A."/>
        </authorList>
    </citation>
    <scope>NUCLEOTIDE SEQUENCE [LARGE SCALE GENOMIC DNA]</scope>
    <source>
        <strain evidence="2 3">120-4 pot B 10/14</strain>
    </source>
</reference>
<gene>
    <name evidence="2" type="ORF">GMARGA_LOCUS31981</name>
</gene>
<feature type="non-terminal residue" evidence="2">
    <location>
        <position position="1"/>
    </location>
</feature>
<organism evidence="2 3">
    <name type="scientific">Gigaspora margarita</name>
    <dbReference type="NCBI Taxonomy" id="4874"/>
    <lineage>
        <taxon>Eukaryota</taxon>
        <taxon>Fungi</taxon>
        <taxon>Fungi incertae sedis</taxon>
        <taxon>Mucoromycota</taxon>
        <taxon>Glomeromycotina</taxon>
        <taxon>Glomeromycetes</taxon>
        <taxon>Diversisporales</taxon>
        <taxon>Gigasporaceae</taxon>
        <taxon>Gigaspora</taxon>
    </lineage>
</organism>
<evidence type="ECO:0000256" key="1">
    <source>
        <dbReference type="SAM" id="MobiDB-lite"/>
    </source>
</evidence>
<accession>A0ABN7WKS2</accession>
<evidence type="ECO:0000313" key="2">
    <source>
        <dbReference type="EMBL" id="CAG8834292.1"/>
    </source>
</evidence>
<dbReference type="Proteomes" id="UP000789901">
    <property type="component" value="Unassembled WGS sequence"/>
</dbReference>
<proteinExistence type="predicted"/>
<name>A0ABN7WKS2_GIGMA</name>
<feature type="compositionally biased region" description="Basic and acidic residues" evidence="1">
    <location>
        <begin position="168"/>
        <end position="177"/>
    </location>
</feature>
<feature type="compositionally biased region" description="Polar residues" evidence="1">
    <location>
        <begin position="155"/>
        <end position="164"/>
    </location>
</feature>
<comment type="caution">
    <text evidence="2">The sequence shown here is derived from an EMBL/GenBank/DDBJ whole genome shotgun (WGS) entry which is preliminary data.</text>
</comment>
<dbReference type="EMBL" id="CAJVQB010049063">
    <property type="protein sequence ID" value="CAG8834292.1"/>
    <property type="molecule type" value="Genomic_DNA"/>
</dbReference>
<protein>
    <submittedName>
        <fullName evidence="2">41846_t:CDS:1</fullName>
    </submittedName>
</protein>